<accession>K0SL32</accession>
<reference evidence="1 2" key="1">
    <citation type="journal article" date="2012" name="Genome Biol.">
        <title>Genome and low-iron response of an oceanic diatom adapted to chronic iron limitation.</title>
        <authorList>
            <person name="Lommer M."/>
            <person name="Specht M."/>
            <person name="Roy A.S."/>
            <person name="Kraemer L."/>
            <person name="Andreson R."/>
            <person name="Gutowska M.A."/>
            <person name="Wolf J."/>
            <person name="Bergner S.V."/>
            <person name="Schilhabel M.B."/>
            <person name="Klostermeier U.C."/>
            <person name="Beiko R.G."/>
            <person name="Rosenstiel P."/>
            <person name="Hippler M."/>
            <person name="Laroche J."/>
        </authorList>
    </citation>
    <scope>NUCLEOTIDE SEQUENCE [LARGE SCALE GENOMIC DNA]</scope>
    <source>
        <strain evidence="1 2">CCMP1005</strain>
    </source>
</reference>
<evidence type="ECO:0000313" key="1">
    <source>
        <dbReference type="EMBL" id="EJK67048.1"/>
    </source>
</evidence>
<dbReference type="AlphaFoldDB" id="K0SL32"/>
<keyword evidence="2" id="KW-1185">Reference proteome</keyword>
<dbReference type="Proteomes" id="UP000266841">
    <property type="component" value="Unassembled WGS sequence"/>
</dbReference>
<proteinExistence type="predicted"/>
<comment type="caution">
    <text evidence="1">The sequence shown here is derived from an EMBL/GenBank/DDBJ whole genome shotgun (WGS) entry which is preliminary data.</text>
</comment>
<protein>
    <submittedName>
        <fullName evidence="1">Uncharacterized protein</fullName>
    </submittedName>
</protein>
<name>K0SL32_THAOC</name>
<dbReference type="EMBL" id="AGNL01013739">
    <property type="protein sequence ID" value="EJK67048.1"/>
    <property type="molecule type" value="Genomic_DNA"/>
</dbReference>
<sequence length="160" mass="17599">MVAPSKSWVRRGNSASSIGWLRQCGEREWEVLDFGSLDKRLASRLADDDLAAVLLGIAGASSVKRLRLTGCRGITGRGLDPLRSSSVIEQLDISCEPGGSLSEELVASILHDIINTESCSLRQLQLPKKWCGYRYDDESLVCDVKHPGRLTVSCLFHLQE</sequence>
<gene>
    <name evidence="1" type="ORF">THAOC_11967</name>
</gene>
<evidence type="ECO:0000313" key="2">
    <source>
        <dbReference type="Proteomes" id="UP000266841"/>
    </source>
</evidence>
<organism evidence="1 2">
    <name type="scientific">Thalassiosira oceanica</name>
    <name type="common">Marine diatom</name>
    <dbReference type="NCBI Taxonomy" id="159749"/>
    <lineage>
        <taxon>Eukaryota</taxon>
        <taxon>Sar</taxon>
        <taxon>Stramenopiles</taxon>
        <taxon>Ochrophyta</taxon>
        <taxon>Bacillariophyta</taxon>
        <taxon>Coscinodiscophyceae</taxon>
        <taxon>Thalassiosirophycidae</taxon>
        <taxon>Thalassiosirales</taxon>
        <taxon>Thalassiosiraceae</taxon>
        <taxon>Thalassiosira</taxon>
    </lineage>
</organism>